<sequence>MSLTRERALLSIEQGHYYPADVLRALGLTPKEVRPRVHLAHAQGKMDTGAVVIVATDVYRDPSCTQMGVLARPLVWHYTCDKNERLRDRALMRISLGKVVSLGALERHEITTDEVRERLGRAHALGALTPAVHRWYVDTYRALAPGAHVDMFVTTALARD</sequence>
<name>A0AB34IAV3_PRYPA</name>
<accession>A0AB34IAV3</accession>
<comment type="caution">
    <text evidence="1">The sequence shown here is derived from an EMBL/GenBank/DDBJ whole genome shotgun (WGS) entry which is preliminary data.</text>
</comment>
<organism evidence="1 2">
    <name type="scientific">Prymnesium parvum</name>
    <name type="common">Toxic golden alga</name>
    <dbReference type="NCBI Taxonomy" id="97485"/>
    <lineage>
        <taxon>Eukaryota</taxon>
        <taxon>Haptista</taxon>
        <taxon>Haptophyta</taxon>
        <taxon>Prymnesiophyceae</taxon>
        <taxon>Prymnesiales</taxon>
        <taxon>Prymnesiaceae</taxon>
        <taxon>Prymnesium</taxon>
    </lineage>
</organism>
<reference evidence="1 2" key="1">
    <citation type="journal article" date="2024" name="Science">
        <title>Giant polyketide synthase enzymes in the biosynthesis of giant marine polyether toxins.</title>
        <authorList>
            <person name="Fallon T.R."/>
            <person name="Shende V.V."/>
            <person name="Wierzbicki I.H."/>
            <person name="Pendleton A.L."/>
            <person name="Watervoot N.F."/>
            <person name="Auber R.P."/>
            <person name="Gonzalez D.J."/>
            <person name="Wisecaver J.H."/>
            <person name="Moore B.S."/>
        </authorList>
    </citation>
    <scope>NUCLEOTIDE SEQUENCE [LARGE SCALE GENOMIC DNA]</scope>
    <source>
        <strain evidence="1 2">12B1</strain>
    </source>
</reference>
<evidence type="ECO:0000313" key="1">
    <source>
        <dbReference type="EMBL" id="KAL1495345.1"/>
    </source>
</evidence>
<keyword evidence="2" id="KW-1185">Reference proteome</keyword>
<dbReference type="EMBL" id="JBGBPQ010000032">
    <property type="protein sequence ID" value="KAL1495345.1"/>
    <property type="molecule type" value="Genomic_DNA"/>
</dbReference>
<dbReference type="AlphaFoldDB" id="A0AB34IAV3"/>
<gene>
    <name evidence="1" type="ORF">AB1Y20_016715</name>
</gene>
<protein>
    <submittedName>
        <fullName evidence="1">Uncharacterized protein</fullName>
    </submittedName>
</protein>
<dbReference type="Proteomes" id="UP001515480">
    <property type="component" value="Unassembled WGS sequence"/>
</dbReference>
<evidence type="ECO:0000313" key="2">
    <source>
        <dbReference type="Proteomes" id="UP001515480"/>
    </source>
</evidence>
<proteinExistence type="predicted"/>